<feature type="region of interest" description="Disordered" evidence="2">
    <location>
        <begin position="216"/>
        <end position="248"/>
    </location>
</feature>
<dbReference type="SUPFAM" id="SSF63817">
    <property type="entry name" value="Sortase"/>
    <property type="match status" value="1"/>
</dbReference>
<keyword evidence="1" id="KW-0378">Hydrolase</keyword>
<name>A0A2A2D789_9ACTN</name>
<feature type="region of interest" description="Disordered" evidence="2">
    <location>
        <begin position="38"/>
        <end position="68"/>
    </location>
</feature>
<dbReference type="GO" id="GO:0016787">
    <property type="term" value="F:hydrolase activity"/>
    <property type="evidence" value="ECO:0007669"/>
    <property type="project" value="UniProtKB-KW"/>
</dbReference>
<dbReference type="PROSITE" id="PS51318">
    <property type="entry name" value="TAT"/>
    <property type="match status" value="1"/>
</dbReference>
<dbReference type="CDD" id="cd05829">
    <property type="entry name" value="Sortase_F"/>
    <property type="match status" value="1"/>
</dbReference>
<dbReference type="RefSeq" id="WP_095582342.1">
    <property type="nucleotide sequence ID" value="NZ_JAJQQQ010000016.1"/>
</dbReference>
<reference evidence="3 4" key="1">
    <citation type="submission" date="2017-08" db="EMBL/GenBank/DDBJ databases">
        <title>Genome sequence of Streptomyces albireticuli NRRL B-1670.</title>
        <authorList>
            <person name="Graham D.E."/>
            <person name="Mahan K.M."/>
            <person name="Klingeman D.M."/>
            <person name="Hettich R.L."/>
            <person name="Parry R.J."/>
            <person name="Spain J.C."/>
        </authorList>
    </citation>
    <scope>NUCLEOTIDE SEQUENCE [LARGE SCALE GENOMIC DNA]</scope>
    <source>
        <strain evidence="3 4">NRRL B-1670</strain>
    </source>
</reference>
<dbReference type="InterPro" id="IPR023365">
    <property type="entry name" value="Sortase_dom-sf"/>
</dbReference>
<evidence type="ECO:0000313" key="4">
    <source>
        <dbReference type="Proteomes" id="UP000218944"/>
    </source>
</evidence>
<dbReference type="InterPro" id="IPR005754">
    <property type="entry name" value="Sortase"/>
</dbReference>
<organism evidence="3 4">
    <name type="scientific">Streptomyces albireticuli</name>
    <dbReference type="NCBI Taxonomy" id="1940"/>
    <lineage>
        <taxon>Bacteria</taxon>
        <taxon>Bacillati</taxon>
        <taxon>Actinomycetota</taxon>
        <taxon>Actinomycetes</taxon>
        <taxon>Kitasatosporales</taxon>
        <taxon>Streptomycetaceae</taxon>
        <taxon>Streptomyces</taxon>
    </lineage>
</organism>
<dbReference type="EMBL" id="NSJV01000393">
    <property type="protein sequence ID" value="PAU47200.1"/>
    <property type="molecule type" value="Genomic_DNA"/>
</dbReference>
<gene>
    <name evidence="3" type="ORF">CK936_20085</name>
</gene>
<evidence type="ECO:0000256" key="2">
    <source>
        <dbReference type="SAM" id="MobiDB-lite"/>
    </source>
</evidence>
<proteinExistence type="predicted"/>
<comment type="caution">
    <text evidence="3">The sequence shown here is derived from an EMBL/GenBank/DDBJ whole genome shotgun (WGS) entry which is preliminary data.</text>
</comment>
<dbReference type="Gene3D" id="2.40.260.10">
    <property type="entry name" value="Sortase"/>
    <property type="match status" value="1"/>
</dbReference>
<protein>
    <submittedName>
        <fullName evidence="3">Class F sortase</fullName>
    </submittedName>
</protein>
<dbReference type="NCBIfam" id="NF033748">
    <property type="entry name" value="class_F_sortase"/>
    <property type="match status" value="1"/>
</dbReference>
<dbReference type="Pfam" id="PF04203">
    <property type="entry name" value="Sortase"/>
    <property type="match status" value="1"/>
</dbReference>
<feature type="compositionally biased region" description="Acidic residues" evidence="2">
    <location>
        <begin position="230"/>
        <end position="248"/>
    </location>
</feature>
<dbReference type="Proteomes" id="UP000218944">
    <property type="component" value="Unassembled WGS sequence"/>
</dbReference>
<accession>A0A2A2D789</accession>
<dbReference type="InterPro" id="IPR006311">
    <property type="entry name" value="TAT_signal"/>
</dbReference>
<sequence length="248" mass="25385">MSEPRTGGRRRLLTGVAWAALLLALCLCGSGTAGELSKAPGGVAAKGRSPAHGLPPAHDPLPGAGPQTDPKALAIKAIGLKAPIEGHGLDPLGGVEPPPYERANSVAWYKDGPQPGSAGAAVLVGHVDTDRALAVFAGLSVVKVGQHISVARQDGSVAEFVIEDIAVVANDQFDAEKVYGAREPDRAELRLITCGGSYDKARRAYSANVVVSAYLTGATPAKQPPSPVAGEEDDDEDEAEAEDDSGQA</sequence>
<evidence type="ECO:0000313" key="3">
    <source>
        <dbReference type="EMBL" id="PAU47200.1"/>
    </source>
</evidence>
<dbReference type="AlphaFoldDB" id="A0A2A2D789"/>
<dbReference type="InterPro" id="IPR042001">
    <property type="entry name" value="Sortase_F"/>
</dbReference>
<evidence type="ECO:0000256" key="1">
    <source>
        <dbReference type="ARBA" id="ARBA00022801"/>
    </source>
</evidence>
<keyword evidence="4" id="KW-1185">Reference proteome</keyword>